<dbReference type="AlphaFoldDB" id="A0A7M4DPY7"/>
<protein>
    <recommendedName>
        <fullName evidence="4">Tetratricopeptide repeat protein</fullName>
    </recommendedName>
</protein>
<organism evidence="2 3">
    <name type="scientific">Occultella aeris</name>
    <dbReference type="NCBI Taxonomy" id="2761496"/>
    <lineage>
        <taxon>Bacteria</taxon>
        <taxon>Bacillati</taxon>
        <taxon>Actinomycetota</taxon>
        <taxon>Actinomycetes</taxon>
        <taxon>Micrococcales</taxon>
        <taxon>Ruaniaceae</taxon>
        <taxon>Occultella</taxon>
    </lineage>
</organism>
<dbReference type="EMBL" id="CACRYJ010000059">
    <property type="protein sequence ID" value="VZO39531.1"/>
    <property type="molecule type" value="Genomic_DNA"/>
</dbReference>
<name>A0A7M4DPY7_9MICO</name>
<proteinExistence type="predicted"/>
<feature type="region of interest" description="Disordered" evidence="1">
    <location>
        <begin position="13"/>
        <end position="45"/>
    </location>
</feature>
<gene>
    <name evidence="2" type="ORF">HALOF300_04224</name>
</gene>
<evidence type="ECO:0008006" key="4">
    <source>
        <dbReference type="Google" id="ProtNLM"/>
    </source>
</evidence>
<comment type="caution">
    <text evidence="2">The sequence shown here is derived from an EMBL/GenBank/DDBJ whole genome shotgun (WGS) entry which is preliminary data.</text>
</comment>
<reference evidence="2 3" key="1">
    <citation type="submission" date="2019-11" db="EMBL/GenBank/DDBJ databases">
        <authorList>
            <person name="Criscuolo A."/>
        </authorList>
    </citation>
    <scope>NUCLEOTIDE SEQUENCE [LARGE SCALE GENOMIC DNA]</scope>
    <source>
        <strain evidence="2">CIP111667</strain>
    </source>
</reference>
<dbReference type="Proteomes" id="UP000419743">
    <property type="component" value="Unassembled WGS sequence"/>
</dbReference>
<evidence type="ECO:0000256" key="1">
    <source>
        <dbReference type="SAM" id="MobiDB-lite"/>
    </source>
</evidence>
<dbReference type="RefSeq" id="WP_156742828.1">
    <property type="nucleotide sequence ID" value="NZ_CACRYJ010000059.1"/>
</dbReference>
<accession>A0A7M4DPY7</accession>
<evidence type="ECO:0000313" key="2">
    <source>
        <dbReference type="EMBL" id="VZO39531.1"/>
    </source>
</evidence>
<sequence>MSFLTRLRELFARPAPAPTPGARRPSHAPLPADAGQEDRLREQLAADPNDVVAFNELAELVRLRASEVEQPDPLSADTGPIEASSADTAHWALAEELAGRPRAWYPLIELARLSLLDDKEGAMRRLGAACERDPSGKALASGISMLRAAHMPADALGLGVGHWSPADQDAEAGRQVIGAALDAGRPAEARQHLRALAEYGADRPGTAGVVAELEPFVAAAEARPKTS</sequence>
<evidence type="ECO:0000313" key="3">
    <source>
        <dbReference type="Proteomes" id="UP000419743"/>
    </source>
</evidence>
<keyword evidence="3" id="KW-1185">Reference proteome</keyword>